<evidence type="ECO:0000259" key="5">
    <source>
        <dbReference type="PROSITE" id="PS51063"/>
    </source>
</evidence>
<dbReference type="PANTHER" id="PTHR24567">
    <property type="entry name" value="CRP FAMILY TRANSCRIPTIONAL REGULATORY PROTEIN"/>
    <property type="match status" value="1"/>
</dbReference>
<dbReference type="PROSITE" id="PS50042">
    <property type="entry name" value="CNMP_BINDING_3"/>
    <property type="match status" value="1"/>
</dbReference>
<dbReference type="AlphaFoldDB" id="A0A397RRZ9"/>
<evidence type="ECO:0000313" key="6">
    <source>
        <dbReference type="EMBL" id="RIA75962.1"/>
    </source>
</evidence>
<dbReference type="GO" id="GO:0003700">
    <property type="term" value="F:DNA-binding transcription factor activity"/>
    <property type="evidence" value="ECO:0007669"/>
    <property type="project" value="TreeGrafter"/>
</dbReference>
<accession>A0A397RRZ9</accession>
<proteinExistence type="predicted"/>
<comment type="caution">
    <text evidence="6">The sequence shown here is derived from an EMBL/GenBank/DDBJ whole genome shotgun (WGS) entry which is preliminary data.</text>
</comment>
<reference evidence="6 7" key="1">
    <citation type="submission" date="2018-08" db="EMBL/GenBank/DDBJ databases">
        <title>Genomic Encyclopedia of Archaeal and Bacterial Type Strains, Phase II (KMG-II): from individual species to whole genera.</title>
        <authorList>
            <person name="Goeker M."/>
        </authorList>
    </citation>
    <scope>NUCLEOTIDE SEQUENCE [LARGE SCALE GENOMIC DNA]</scope>
    <source>
        <strain evidence="6 7">ATCC 27112</strain>
    </source>
</reference>
<dbReference type="GO" id="GO:0003677">
    <property type="term" value="F:DNA binding"/>
    <property type="evidence" value="ECO:0007669"/>
    <property type="project" value="UniProtKB-KW"/>
</dbReference>
<keyword evidence="2" id="KW-0238">DNA-binding</keyword>
<dbReference type="PROSITE" id="PS51063">
    <property type="entry name" value="HTH_CRP_2"/>
    <property type="match status" value="1"/>
</dbReference>
<dbReference type="Pfam" id="PF00027">
    <property type="entry name" value="cNMP_binding"/>
    <property type="match status" value="1"/>
</dbReference>
<dbReference type="InterPro" id="IPR050397">
    <property type="entry name" value="Env_Response_Regulators"/>
</dbReference>
<dbReference type="InterPro" id="IPR014710">
    <property type="entry name" value="RmlC-like_jellyroll"/>
</dbReference>
<dbReference type="InterPro" id="IPR000595">
    <property type="entry name" value="cNMP-bd_dom"/>
</dbReference>
<evidence type="ECO:0000256" key="1">
    <source>
        <dbReference type="ARBA" id="ARBA00023015"/>
    </source>
</evidence>
<dbReference type="SUPFAM" id="SSF51206">
    <property type="entry name" value="cAMP-binding domain-like"/>
    <property type="match status" value="1"/>
</dbReference>
<feature type="domain" description="Cyclic nucleotide-binding" evidence="4">
    <location>
        <begin position="16"/>
        <end position="125"/>
    </location>
</feature>
<keyword evidence="7" id="KW-1185">Reference proteome</keyword>
<dbReference type="Gene3D" id="2.60.120.10">
    <property type="entry name" value="Jelly Rolls"/>
    <property type="match status" value="1"/>
</dbReference>
<sequence length="200" mass="22912">MKTNDVIRTYLNQLILNNEIKPIEYKSKEIIFKEGSPCKYVCFILDGEVEISTLSYNGSQEVISLVGKNEFFGQYILFQPNSKYLGDVQAKGPVKLIKISKASLLEYLSKDKDLLEAYISIISNESFNIKQQVKLLSHKNALDRVIFYLDLISKNNICIIDSVSSLAKEVNLPRETVSRILSKLEKEKYLIKEKNTIHIL</sequence>
<dbReference type="InParanoid" id="A0A397RRZ9"/>
<name>A0A397RRZ9_9MOLU</name>
<dbReference type="SUPFAM" id="SSF46785">
    <property type="entry name" value="Winged helix' DNA-binding domain"/>
    <property type="match status" value="1"/>
</dbReference>
<organism evidence="6 7">
    <name type="scientific">Anaeroplasma bactoclasticum</name>
    <dbReference type="NCBI Taxonomy" id="2088"/>
    <lineage>
        <taxon>Bacteria</taxon>
        <taxon>Bacillati</taxon>
        <taxon>Mycoplasmatota</taxon>
        <taxon>Mollicutes</taxon>
        <taxon>Anaeroplasmatales</taxon>
        <taxon>Anaeroplasmataceae</taxon>
        <taxon>Anaeroplasma</taxon>
    </lineage>
</organism>
<dbReference type="RefSeq" id="WP_119016145.1">
    <property type="nucleotide sequence ID" value="NZ_QXEV01000008.1"/>
</dbReference>
<dbReference type="CDD" id="cd00038">
    <property type="entry name" value="CAP_ED"/>
    <property type="match status" value="1"/>
</dbReference>
<dbReference type="GO" id="GO:0005829">
    <property type="term" value="C:cytosol"/>
    <property type="evidence" value="ECO:0007669"/>
    <property type="project" value="TreeGrafter"/>
</dbReference>
<evidence type="ECO:0000313" key="7">
    <source>
        <dbReference type="Proteomes" id="UP000266506"/>
    </source>
</evidence>
<dbReference type="InterPro" id="IPR036390">
    <property type="entry name" value="WH_DNA-bd_sf"/>
</dbReference>
<keyword evidence="3" id="KW-0804">Transcription</keyword>
<dbReference type="EMBL" id="QXEV01000008">
    <property type="protein sequence ID" value="RIA75962.1"/>
    <property type="molecule type" value="Genomic_DNA"/>
</dbReference>
<evidence type="ECO:0000256" key="2">
    <source>
        <dbReference type="ARBA" id="ARBA00023125"/>
    </source>
</evidence>
<dbReference type="PANTHER" id="PTHR24567:SF26">
    <property type="entry name" value="REGULATORY PROTEIN YEIL"/>
    <property type="match status" value="1"/>
</dbReference>
<dbReference type="Proteomes" id="UP000266506">
    <property type="component" value="Unassembled WGS sequence"/>
</dbReference>
<protein>
    <submittedName>
        <fullName evidence="6">CRP-like cAMP-binding protein</fullName>
    </submittedName>
</protein>
<dbReference type="SMART" id="SM00100">
    <property type="entry name" value="cNMP"/>
    <property type="match status" value="1"/>
</dbReference>
<dbReference type="InterPro" id="IPR018490">
    <property type="entry name" value="cNMP-bd_dom_sf"/>
</dbReference>
<dbReference type="InterPro" id="IPR012318">
    <property type="entry name" value="HTH_CRP"/>
</dbReference>
<dbReference type="OrthoDB" id="1092431at2"/>
<gene>
    <name evidence="6" type="ORF">EI71_00996</name>
</gene>
<keyword evidence="1" id="KW-0805">Transcription regulation</keyword>
<feature type="domain" description="HTH crp-type" evidence="5">
    <location>
        <begin position="139"/>
        <end position="200"/>
    </location>
</feature>
<evidence type="ECO:0000256" key="3">
    <source>
        <dbReference type="ARBA" id="ARBA00023163"/>
    </source>
</evidence>
<evidence type="ECO:0000259" key="4">
    <source>
        <dbReference type="PROSITE" id="PS50042"/>
    </source>
</evidence>